<dbReference type="RefSeq" id="WP_165270614.1">
    <property type="nucleotide sequence ID" value="NZ_JAALLS010000022.1"/>
</dbReference>
<accession>A0A6M1TMN7</accession>
<reference evidence="1 2" key="1">
    <citation type="submission" date="2020-02" db="EMBL/GenBank/DDBJ databases">
        <title>Aliifodinibius halophilus 2W32, complete genome.</title>
        <authorList>
            <person name="Li Y."/>
            <person name="Wu S."/>
        </authorList>
    </citation>
    <scope>NUCLEOTIDE SEQUENCE [LARGE SCALE GENOMIC DNA]</scope>
    <source>
        <strain evidence="1 2">2W32</strain>
    </source>
</reference>
<evidence type="ECO:0000313" key="2">
    <source>
        <dbReference type="Proteomes" id="UP000479132"/>
    </source>
</evidence>
<evidence type="ECO:0000313" key="1">
    <source>
        <dbReference type="EMBL" id="NGP89650.1"/>
    </source>
</evidence>
<proteinExistence type="predicted"/>
<keyword evidence="2" id="KW-1185">Reference proteome</keyword>
<organism evidence="1 2">
    <name type="scientific">Fodinibius halophilus</name>
    <dbReference type="NCBI Taxonomy" id="1736908"/>
    <lineage>
        <taxon>Bacteria</taxon>
        <taxon>Pseudomonadati</taxon>
        <taxon>Balneolota</taxon>
        <taxon>Balneolia</taxon>
        <taxon>Balneolales</taxon>
        <taxon>Balneolaceae</taxon>
        <taxon>Fodinibius</taxon>
    </lineage>
</organism>
<protein>
    <submittedName>
        <fullName evidence="1">Uncharacterized protein</fullName>
    </submittedName>
</protein>
<dbReference type="PROSITE" id="PS51257">
    <property type="entry name" value="PROKAR_LIPOPROTEIN"/>
    <property type="match status" value="1"/>
</dbReference>
<sequence length="326" mass="36747">MRFGIFNSLNVYLMLLAVGLLLVTACNQGTDPELQPEEPNERLAYALAAALDNPEVREIVHSAMDASPYHEHKLIFGEFLQHEEGALLKNELVKKLGSEKELKQLLQELPTLDFYLPYETHRETWEHANDNLMAVCVTEVHAEEATAYHPDGSSRTLNSKEQIHQAEVAAMFTLHPAEPKIQRSASSVKNNVAMSTNRWRTRAKKIWNWTDDGLFGGDCEIYFMTSSTKSEKEYRSKIMHVPSNPFGSDTPKVKVLSTEVWIHPDAAVKSEEWLNVHVLESDGPEQFGDDSEGFFTVKEEGVYATGKRDSDSDLSNPTVKAKIVVR</sequence>
<name>A0A6M1TMN7_9BACT</name>
<comment type="caution">
    <text evidence="1">The sequence shown here is derived from an EMBL/GenBank/DDBJ whole genome shotgun (WGS) entry which is preliminary data.</text>
</comment>
<dbReference type="AlphaFoldDB" id="A0A6M1TMN7"/>
<dbReference type="EMBL" id="JAALLS010000022">
    <property type="protein sequence ID" value="NGP89650.1"/>
    <property type="molecule type" value="Genomic_DNA"/>
</dbReference>
<dbReference type="Proteomes" id="UP000479132">
    <property type="component" value="Unassembled WGS sequence"/>
</dbReference>
<gene>
    <name evidence="1" type="ORF">G3569_14925</name>
</gene>